<feature type="chain" id="PRO_5045471671" evidence="2">
    <location>
        <begin position="32"/>
        <end position="136"/>
    </location>
</feature>
<accession>A0A493TWX0</accession>
<evidence type="ECO:0000313" key="3">
    <source>
        <dbReference type="Ensembl" id="ENSAPLP00000030387.1"/>
    </source>
</evidence>
<dbReference type="GeneTree" id="ENSGT00990000213569"/>
<reference evidence="3" key="3">
    <citation type="submission" date="2025-09" db="UniProtKB">
        <authorList>
            <consortium name="Ensembl"/>
        </authorList>
    </citation>
    <scope>IDENTIFICATION</scope>
</reference>
<organism evidence="3 4">
    <name type="scientific">Anas platyrhynchos platyrhynchos</name>
    <name type="common">Northern mallard</name>
    <dbReference type="NCBI Taxonomy" id="8840"/>
    <lineage>
        <taxon>Eukaryota</taxon>
        <taxon>Metazoa</taxon>
        <taxon>Chordata</taxon>
        <taxon>Craniata</taxon>
        <taxon>Vertebrata</taxon>
        <taxon>Euteleostomi</taxon>
        <taxon>Archelosauria</taxon>
        <taxon>Archosauria</taxon>
        <taxon>Dinosauria</taxon>
        <taxon>Saurischia</taxon>
        <taxon>Theropoda</taxon>
        <taxon>Coelurosauria</taxon>
        <taxon>Aves</taxon>
        <taxon>Neognathae</taxon>
        <taxon>Galloanserae</taxon>
        <taxon>Anseriformes</taxon>
        <taxon>Anatidae</taxon>
        <taxon>Anatinae</taxon>
        <taxon>Anas</taxon>
    </lineage>
</organism>
<evidence type="ECO:0000256" key="1">
    <source>
        <dbReference type="SAM" id="MobiDB-lite"/>
    </source>
</evidence>
<feature type="signal peptide" evidence="2">
    <location>
        <begin position="1"/>
        <end position="31"/>
    </location>
</feature>
<dbReference type="Proteomes" id="UP000016666">
    <property type="component" value="Chromosome 18"/>
</dbReference>
<proteinExistence type="predicted"/>
<keyword evidence="4" id="KW-1185">Reference proteome</keyword>
<evidence type="ECO:0000313" key="4">
    <source>
        <dbReference type="Proteomes" id="UP000016666"/>
    </source>
</evidence>
<keyword evidence="2" id="KW-0732">Signal</keyword>
<reference evidence="3" key="2">
    <citation type="submission" date="2025-08" db="UniProtKB">
        <authorList>
            <consortium name="Ensembl"/>
        </authorList>
    </citation>
    <scope>IDENTIFICATION</scope>
</reference>
<sequence length="136" mass="14681">MSASGDGRHLKGRSCILHGLLPFLYCSCAVCCNSSLFSLPSAESPPERCGQRRSMPSGVPEKNPTMEPAATTPFRVTVSASSQPSDPCRVLPEGRGPDPMLHNPFSKEISPNIQPKSPLAQLEIQPWNCVTWFGGE</sequence>
<dbReference type="STRING" id="8840.ENSAPLP00000030387"/>
<reference evidence="3 4" key="1">
    <citation type="submission" date="2017-10" db="EMBL/GenBank/DDBJ databases">
        <title>A new Pekin duck reference genome.</title>
        <authorList>
            <person name="Hou Z.-C."/>
            <person name="Zhou Z.-K."/>
            <person name="Zhu F."/>
            <person name="Hou S.-S."/>
        </authorList>
    </citation>
    <scope>NUCLEOTIDE SEQUENCE [LARGE SCALE GENOMIC DNA]</scope>
</reference>
<dbReference type="Ensembl" id="ENSAPLT00000034404.1">
    <property type="protein sequence ID" value="ENSAPLP00000030387.1"/>
    <property type="gene ID" value="ENSAPLG00000029715.1"/>
</dbReference>
<evidence type="ECO:0000256" key="2">
    <source>
        <dbReference type="SAM" id="SignalP"/>
    </source>
</evidence>
<protein>
    <submittedName>
        <fullName evidence="3">Uncharacterized protein</fullName>
    </submittedName>
</protein>
<feature type="region of interest" description="Disordered" evidence="1">
    <location>
        <begin position="39"/>
        <end position="113"/>
    </location>
</feature>
<name>A0A493TWX0_ANAPP</name>
<dbReference type="AlphaFoldDB" id="A0A493TWX0"/>